<dbReference type="GO" id="GO:0016020">
    <property type="term" value="C:membrane"/>
    <property type="evidence" value="ECO:0007669"/>
    <property type="project" value="UniProtKB-SubCell"/>
</dbReference>
<comment type="subcellular location">
    <subcellularLocation>
        <location evidence="1">Membrane</location>
        <topology evidence="1">Lipid-anchor</topology>
    </subcellularLocation>
</comment>
<comment type="similarity">
    <text evidence="2">Belongs to the NlpA lipoprotein family.</text>
</comment>
<keyword evidence="6" id="KW-0449">Lipoprotein</keyword>
<dbReference type="PANTHER" id="PTHR30429:SF0">
    <property type="entry name" value="METHIONINE-BINDING LIPOPROTEIN METQ"/>
    <property type="match status" value="1"/>
</dbReference>
<evidence type="ECO:0000256" key="3">
    <source>
        <dbReference type="ARBA" id="ARBA00022729"/>
    </source>
</evidence>
<dbReference type="EMBL" id="CP034412">
    <property type="protein sequence ID" value="QCY47627.1"/>
    <property type="molecule type" value="Genomic_DNA"/>
</dbReference>
<keyword evidence="4" id="KW-0472">Membrane</keyword>
<dbReference type="RefSeq" id="WP_138177455.1">
    <property type="nucleotide sequence ID" value="NZ_BAAAGL010000013.1"/>
</dbReference>
<dbReference type="Gene3D" id="3.40.190.10">
    <property type="entry name" value="Periplasmic binding protein-like II"/>
    <property type="match status" value="2"/>
</dbReference>
<dbReference type="Pfam" id="PF03180">
    <property type="entry name" value="Lipoprotein_9"/>
    <property type="match status" value="1"/>
</dbReference>
<gene>
    <name evidence="8" type="ORF">GcLGCM259_1912</name>
</gene>
<evidence type="ECO:0000256" key="1">
    <source>
        <dbReference type="ARBA" id="ARBA00004635"/>
    </source>
</evidence>
<evidence type="ECO:0000256" key="5">
    <source>
        <dbReference type="ARBA" id="ARBA00023139"/>
    </source>
</evidence>
<protein>
    <submittedName>
        <fullName evidence="8">ABC transporter</fullName>
    </submittedName>
</protein>
<evidence type="ECO:0000256" key="6">
    <source>
        <dbReference type="ARBA" id="ARBA00023288"/>
    </source>
</evidence>
<dbReference type="SUPFAM" id="SSF53850">
    <property type="entry name" value="Periplasmic binding protein-like II"/>
    <property type="match status" value="1"/>
</dbReference>
<evidence type="ECO:0000313" key="8">
    <source>
        <dbReference type="EMBL" id="QCY47627.1"/>
    </source>
</evidence>
<keyword evidence="9" id="KW-1185">Reference proteome</keyword>
<dbReference type="InterPro" id="IPR004872">
    <property type="entry name" value="Lipoprotein_NlpA"/>
</dbReference>
<feature type="chain" id="PRO_5039312300" evidence="7">
    <location>
        <begin position="22"/>
        <end position="286"/>
    </location>
</feature>
<sequence>MLRKKLALAATGVATVLALTACGGGSSPEPAADASLDPANPTVVKVGASAVPHAQILEYIDANLAKDAGIDLDITEIDDYQTPNIALEDGTIDANYFQTEAYLADQVKAKGYKFEHGEGVHVEPLTAFSQKFDKPEDVTDGARVVLNNDPVNQLRGLRVLESAGLLKNLADGDSALTVEGDAEKNPKGLTFEEVNSEQVPQFYKDGKSADLALVNGNYIVQAKLNPEEILYQESAENNPNANFLTWREGEETAAIAKLEELLHSDEVHKYIEDTWSDGSVLPATNK</sequence>
<keyword evidence="3 7" id="KW-0732">Signal</keyword>
<dbReference type="AlphaFoldDB" id="A0A5B7WUN7"/>
<keyword evidence="5" id="KW-0564">Palmitate</keyword>
<dbReference type="KEGG" id="gcr:GcLGCM259_1912"/>
<organism evidence="8 9">
    <name type="scientific">Glutamicibacter creatinolyticus</name>
    <dbReference type="NCBI Taxonomy" id="162496"/>
    <lineage>
        <taxon>Bacteria</taxon>
        <taxon>Bacillati</taxon>
        <taxon>Actinomycetota</taxon>
        <taxon>Actinomycetes</taxon>
        <taxon>Micrococcales</taxon>
        <taxon>Micrococcaceae</taxon>
        <taxon>Glutamicibacter</taxon>
    </lineage>
</organism>
<evidence type="ECO:0000256" key="7">
    <source>
        <dbReference type="SAM" id="SignalP"/>
    </source>
</evidence>
<evidence type="ECO:0000313" key="9">
    <source>
        <dbReference type="Proteomes" id="UP000307000"/>
    </source>
</evidence>
<proteinExistence type="inferred from homology"/>
<dbReference type="Proteomes" id="UP000307000">
    <property type="component" value="Chromosome"/>
</dbReference>
<name>A0A5B7WUN7_9MICC</name>
<dbReference type="PANTHER" id="PTHR30429">
    <property type="entry name" value="D-METHIONINE-BINDING LIPOPROTEIN METQ"/>
    <property type="match status" value="1"/>
</dbReference>
<evidence type="ECO:0000256" key="2">
    <source>
        <dbReference type="ARBA" id="ARBA00008973"/>
    </source>
</evidence>
<evidence type="ECO:0000256" key="4">
    <source>
        <dbReference type="ARBA" id="ARBA00023136"/>
    </source>
</evidence>
<accession>A0A5B7WUN7</accession>
<reference evidence="8 9" key="1">
    <citation type="submission" date="2018-12" db="EMBL/GenBank/DDBJ databases">
        <title>Complete Genome Sequence of Glutamicibacter creatinolyticus strain LGCM259,isolated from an abscess of a 12-year-old mare in Italy.</title>
        <authorList>
            <person name="Santos R.G."/>
            <person name="Silva A.L."/>
            <person name="Seyffert N."/>
            <person name="Castro T.L.P."/>
            <person name="Attili A.R."/>
            <person name="Rifici C."/>
            <person name="Mazzullo G."/>
            <person name="Brenig B."/>
            <person name="Venanzi F."/>
            <person name="Azevedo V."/>
        </authorList>
    </citation>
    <scope>NUCLEOTIDE SEQUENCE [LARGE SCALE GENOMIC DNA]</scope>
    <source>
        <strain evidence="8 9">LGCM 259</strain>
    </source>
</reference>
<feature type="signal peptide" evidence="7">
    <location>
        <begin position="1"/>
        <end position="21"/>
    </location>
</feature>
<dbReference type="PROSITE" id="PS51257">
    <property type="entry name" value="PROKAR_LIPOPROTEIN"/>
    <property type="match status" value="1"/>
</dbReference>